<feature type="compositionally biased region" description="Basic and acidic residues" evidence="1">
    <location>
        <begin position="244"/>
        <end position="254"/>
    </location>
</feature>
<keyword evidence="4" id="KW-1185">Reference proteome</keyword>
<evidence type="ECO:0000313" key="3">
    <source>
        <dbReference type="EMBL" id="TCT21447.1"/>
    </source>
</evidence>
<dbReference type="PROSITE" id="PS51724">
    <property type="entry name" value="SPOR"/>
    <property type="match status" value="1"/>
</dbReference>
<dbReference type="AlphaFoldDB" id="A0A4R3MZY4"/>
<sequence>MTGAVVVVALAVIFVPMLFEEEVSVPPMVESPLPTEPDFASRFEPATLSPPVESARGTADADLPVMDGDLSAVESEPPETDDLAFAPPLVAPGQISQPDRTRRIDSAPQPDRLNQSSAKPAATPTKPAATPTKPAATKPVTPTRPVVTTKPAIPAKPAATPPAKTATPAKPEKTAPNARSPADGMPTWVVQVASLGSAQAADDLEKKLRGDGFSAFVEKAEVRGKTYYRVRVGPNADRTSAEQTADRLRQKQKVEPLVQRYQQ</sequence>
<comment type="caution">
    <text evidence="3">The sequence shown here is derived from an EMBL/GenBank/DDBJ whole genome shotgun (WGS) entry which is preliminary data.</text>
</comment>
<dbReference type="InterPro" id="IPR007730">
    <property type="entry name" value="SPOR-like_dom"/>
</dbReference>
<dbReference type="GO" id="GO:0032506">
    <property type="term" value="P:cytokinetic process"/>
    <property type="evidence" value="ECO:0007669"/>
    <property type="project" value="TreeGrafter"/>
</dbReference>
<dbReference type="InterPro" id="IPR052521">
    <property type="entry name" value="Cell_div_SPOR-domain"/>
</dbReference>
<evidence type="ECO:0000313" key="4">
    <source>
        <dbReference type="Proteomes" id="UP000295717"/>
    </source>
</evidence>
<dbReference type="InterPro" id="IPR036680">
    <property type="entry name" value="SPOR-like_sf"/>
</dbReference>
<dbReference type="GO" id="GO:0030428">
    <property type="term" value="C:cell septum"/>
    <property type="evidence" value="ECO:0007669"/>
    <property type="project" value="TreeGrafter"/>
</dbReference>
<dbReference type="EMBL" id="SMAO01000004">
    <property type="protein sequence ID" value="TCT21447.1"/>
    <property type="molecule type" value="Genomic_DNA"/>
</dbReference>
<gene>
    <name evidence="3" type="ORF">EDC35_104305</name>
</gene>
<feature type="domain" description="SPOR" evidence="2">
    <location>
        <begin position="182"/>
        <end position="261"/>
    </location>
</feature>
<dbReference type="PANTHER" id="PTHR38687:SF1">
    <property type="entry name" value="CELL DIVISION PROTEIN DEDD"/>
    <property type="match status" value="1"/>
</dbReference>
<dbReference type="PANTHER" id="PTHR38687">
    <property type="entry name" value="CELL DIVISION PROTEIN DEDD-RELATED"/>
    <property type="match status" value="1"/>
</dbReference>
<reference evidence="3 4" key="1">
    <citation type="submission" date="2019-03" db="EMBL/GenBank/DDBJ databases">
        <title>Genomic Encyclopedia of Type Strains, Phase IV (KMG-IV): sequencing the most valuable type-strain genomes for metagenomic binning, comparative biology and taxonomic classification.</title>
        <authorList>
            <person name="Goeker M."/>
        </authorList>
    </citation>
    <scope>NUCLEOTIDE SEQUENCE [LARGE SCALE GENOMIC DNA]</scope>
    <source>
        <strain evidence="3 4">DSM 13587</strain>
    </source>
</reference>
<dbReference type="GO" id="GO:0042834">
    <property type="term" value="F:peptidoglycan binding"/>
    <property type="evidence" value="ECO:0007669"/>
    <property type="project" value="InterPro"/>
</dbReference>
<dbReference type="SUPFAM" id="SSF110997">
    <property type="entry name" value="Sporulation related repeat"/>
    <property type="match status" value="1"/>
</dbReference>
<protein>
    <submittedName>
        <fullName evidence="3">DedD protein</fullName>
    </submittedName>
</protein>
<dbReference type="GO" id="GO:0032153">
    <property type="term" value="C:cell division site"/>
    <property type="evidence" value="ECO:0007669"/>
    <property type="project" value="TreeGrafter"/>
</dbReference>
<dbReference type="Gene3D" id="3.30.70.1070">
    <property type="entry name" value="Sporulation related repeat"/>
    <property type="match status" value="1"/>
</dbReference>
<dbReference type="Pfam" id="PF05036">
    <property type="entry name" value="SPOR"/>
    <property type="match status" value="1"/>
</dbReference>
<proteinExistence type="predicted"/>
<evidence type="ECO:0000259" key="2">
    <source>
        <dbReference type="PROSITE" id="PS51724"/>
    </source>
</evidence>
<organism evidence="3 4">
    <name type="scientific">Thiobaca trueperi</name>
    <dbReference type="NCBI Taxonomy" id="127458"/>
    <lineage>
        <taxon>Bacteria</taxon>
        <taxon>Pseudomonadati</taxon>
        <taxon>Pseudomonadota</taxon>
        <taxon>Gammaproteobacteria</taxon>
        <taxon>Chromatiales</taxon>
        <taxon>Chromatiaceae</taxon>
        <taxon>Thiobaca</taxon>
    </lineage>
</organism>
<name>A0A4R3MZY4_9GAMM</name>
<dbReference type="RefSeq" id="WP_165903394.1">
    <property type="nucleotide sequence ID" value="NZ_SMAO01000004.1"/>
</dbReference>
<accession>A0A4R3MZY4</accession>
<dbReference type="Proteomes" id="UP000295717">
    <property type="component" value="Unassembled WGS sequence"/>
</dbReference>
<feature type="compositionally biased region" description="Low complexity" evidence="1">
    <location>
        <begin position="118"/>
        <end position="169"/>
    </location>
</feature>
<feature type="region of interest" description="Disordered" evidence="1">
    <location>
        <begin position="233"/>
        <end position="263"/>
    </location>
</feature>
<feature type="region of interest" description="Disordered" evidence="1">
    <location>
        <begin position="34"/>
        <end position="184"/>
    </location>
</feature>
<evidence type="ECO:0000256" key="1">
    <source>
        <dbReference type="SAM" id="MobiDB-lite"/>
    </source>
</evidence>